<dbReference type="InterPro" id="IPR002933">
    <property type="entry name" value="Peptidase_M20"/>
</dbReference>
<feature type="domain" description="Peptidase M20 dimerisation" evidence="4">
    <location>
        <begin position="177"/>
        <end position="323"/>
    </location>
</feature>
<keyword evidence="1" id="KW-0645">Protease</keyword>
<evidence type="ECO:0000259" key="4">
    <source>
        <dbReference type="Pfam" id="PF07687"/>
    </source>
</evidence>
<evidence type="ECO:0000313" key="5">
    <source>
        <dbReference type="EMBL" id="EZQ04729.1"/>
    </source>
</evidence>
<dbReference type="SUPFAM" id="SSF53187">
    <property type="entry name" value="Zn-dependent exopeptidases"/>
    <property type="match status" value="1"/>
</dbReference>
<keyword evidence="3" id="KW-0378">Hydrolase</keyword>
<comment type="caution">
    <text evidence="5">The sequence shown here is derived from an EMBL/GenBank/DDBJ whole genome shotgun (WGS) entry which is preliminary data.</text>
</comment>
<dbReference type="Gene3D" id="3.30.70.360">
    <property type="match status" value="1"/>
</dbReference>
<gene>
    <name evidence="5" type="ORF">CM19_08420</name>
</gene>
<dbReference type="Pfam" id="PF07687">
    <property type="entry name" value="M20_dimer"/>
    <property type="match status" value="1"/>
</dbReference>
<evidence type="ECO:0000256" key="2">
    <source>
        <dbReference type="ARBA" id="ARBA00022723"/>
    </source>
</evidence>
<dbReference type="GO" id="GO:0046872">
    <property type="term" value="F:metal ion binding"/>
    <property type="evidence" value="ECO:0007669"/>
    <property type="project" value="UniProtKB-KW"/>
</dbReference>
<dbReference type="AlphaFoldDB" id="A0A031LNK8"/>
<dbReference type="PANTHER" id="PTHR43270:SF8">
    <property type="entry name" value="DI- AND TRIPEPTIDASE DUG2-RELATED"/>
    <property type="match status" value="1"/>
</dbReference>
<name>A0A031LNK8_9CREN</name>
<organism evidence="5 6">
    <name type="scientific">Candidatus Acidianus copahuensis</name>
    <dbReference type="NCBI Taxonomy" id="1160895"/>
    <lineage>
        <taxon>Archaea</taxon>
        <taxon>Thermoproteota</taxon>
        <taxon>Thermoprotei</taxon>
        <taxon>Sulfolobales</taxon>
        <taxon>Sulfolobaceae</taxon>
        <taxon>Acidianus</taxon>
    </lineage>
</organism>
<protein>
    <recommendedName>
        <fullName evidence="4">Peptidase M20 dimerisation domain-containing protein</fullName>
    </recommendedName>
</protein>
<reference evidence="5 6" key="1">
    <citation type="submission" date="2014-03" db="EMBL/GenBank/DDBJ databases">
        <title>Draft genome sequence of the novel thermoacidophilic archaea Acidianus copahuensis ALE1 strain, isolated from Copahue volcanic area in Neuquen Argentina.</title>
        <authorList>
            <person name="Urbieta M.S."/>
            <person name="Rascovan N."/>
            <person name="Castro C."/>
            <person name="Revale S."/>
            <person name="Giaveno M.A."/>
            <person name="Vazquez M.P."/>
            <person name="Donati E.R."/>
        </authorList>
    </citation>
    <scope>NUCLEOTIDE SEQUENCE [LARGE SCALE GENOMIC DNA]</scope>
    <source>
        <strain evidence="5 6">ALE1</strain>
    </source>
</reference>
<dbReference type="GO" id="GO:0008233">
    <property type="term" value="F:peptidase activity"/>
    <property type="evidence" value="ECO:0007669"/>
    <property type="project" value="UniProtKB-KW"/>
</dbReference>
<dbReference type="Gene3D" id="3.40.630.10">
    <property type="entry name" value="Zn peptidases"/>
    <property type="match status" value="1"/>
</dbReference>
<dbReference type="InterPro" id="IPR051458">
    <property type="entry name" value="Cyt/Met_Dipeptidase"/>
</dbReference>
<evidence type="ECO:0000256" key="3">
    <source>
        <dbReference type="ARBA" id="ARBA00022801"/>
    </source>
</evidence>
<dbReference type="InterPro" id="IPR011650">
    <property type="entry name" value="Peptidase_M20_dimer"/>
</dbReference>
<dbReference type="PANTHER" id="PTHR43270">
    <property type="entry name" value="BETA-ALA-HIS DIPEPTIDASE"/>
    <property type="match status" value="1"/>
</dbReference>
<dbReference type="STRING" id="1160895.CM19_08420"/>
<dbReference type="Proteomes" id="UP000024332">
    <property type="component" value="Unassembled WGS sequence"/>
</dbReference>
<dbReference type="EMBL" id="JFZT01000045">
    <property type="protein sequence ID" value="EZQ04729.1"/>
    <property type="molecule type" value="Genomic_DNA"/>
</dbReference>
<keyword evidence="2" id="KW-0479">Metal-binding</keyword>
<dbReference type="GO" id="GO:0006508">
    <property type="term" value="P:proteolysis"/>
    <property type="evidence" value="ECO:0007669"/>
    <property type="project" value="UniProtKB-KW"/>
</dbReference>
<accession>A0A031LNK8</accession>
<keyword evidence="6" id="KW-1185">Reference proteome</keyword>
<proteinExistence type="predicted"/>
<dbReference type="OrthoDB" id="24854at2157"/>
<dbReference type="NCBIfam" id="NF005034">
    <property type="entry name" value="PRK06446.1"/>
    <property type="match status" value="1"/>
</dbReference>
<evidence type="ECO:0000256" key="1">
    <source>
        <dbReference type="ARBA" id="ARBA00022670"/>
    </source>
</evidence>
<dbReference type="RefSeq" id="WP_048099920.1">
    <property type="nucleotide sequence ID" value="NZ_JFZT01000045.1"/>
</dbReference>
<evidence type="ECO:0000313" key="6">
    <source>
        <dbReference type="Proteomes" id="UP000024332"/>
    </source>
</evidence>
<sequence length="427" mass="48146">MSLSILDLFEFLKIDTTSAKGKGEEGAKFLLDYMREKDINSELLKGKSKNPYVYGEINVGSKETLLIYNHYDVQPVEPLDKWNSDPFTPTEKEGKIFARGVADDKGTLMMRLQTIIELVKEKKLKINIKFIYEGEEEIGSPNIVDFLEKYKDTLKADYLLWEGSGKGSDGSPEIVLGVKGLLYVELRYRTTKDLHSMYAPIIENPVWKIIYFLRDLRSPNGKVNLEGFYSKVKRLSEEEIKYLKGNKSEMENALGQKIQSNFIEKLIEEPTCNIDGIQSGYTGEGSKTVIPSYVIVKIDFRLVPEQDPNEVLRSLEKKAEAEGIEVIPLGRVKPYRTSIESKIARELISSAKDVYGINPVVLPNSPGTGPMQSFASILGIRQIADGIGVDYAGSNIHSFNENIYKEDYFLASNWMKEFVAKLSVGIT</sequence>
<dbReference type="Pfam" id="PF01546">
    <property type="entry name" value="Peptidase_M20"/>
    <property type="match status" value="1"/>
</dbReference>